<dbReference type="Proteomes" id="UP001057402">
    <property type="component" value="Chromosome 7"/>
</dbReference>
<evidence type="ECO:0000313" key="1">
    <source>
        <dbReference type="EMBL" id="KAI4340046.1"/>
    </source>
</evidence>
<comment type="caution">
    <text evidence="1">The sequence shown here is derived from an EMBL/GenBank/DDBJ whole genome shotgun (WGS) entry which is preliminary data.</text>
</comment>
<name>A0ACB9NVH9_9MYRT</name>
<evidence type="ECO:0000313" key="2">
    <source>
        <dbReference type="Proteomes" id="UP001057402"/>
    </source>
</evidence>
<keyword evidence="2" id="KW-1185">Reference proteome</keyword>
<gene>
    <name evidence="1" type="ORF">MLD38_024921</name>
</gene>
<organism evidence="1 2">
    <name type="scientific">Melastoma candidum</name>
    <dbReference type="NCBI Taxonomy" id="119954"/>
    <lineage>
        <taxon>Eukaryota</taxon>
        <taxon>Viridiplantae</taxon>
        <taxon>Streptophyta</taxon>
        <taxon>Embryophyta</taxon>
        <taxon>Tracheophyta</taxon>
        <taxon>Spermatophyta</taxon>
        <taxon>Magnoliopsida</taxon>
        <taxon>eudicotyledons</taxon>
        <taxon>Gunneridae</taxon>
        <taxon>Pentapetalae</taxon>
        <taxon>rosids</taxon>
        <taxon>malvids</taxon>
        <taxon>Myrtales</taxon>
        <taxon>Melastomataceae</taxon>
        <taxon>Melastomatoideae</taxon>
        <taxon>Melastomateae</taxon>
        <taxon>Melastoma</taxon>
    </lineage>
</organism>
<accession>A0ACB9NVH9</accession>
<reference evidence="2" key="1">
    <citation type="journal article" date="2023" name="Front. Plant Sci.">
        <title>Chromosomal-level genome assembly of Melastoma candidum provides insights into trichome evolution.</title>
        <authorList>
            <person name="Zhong Y."/>
            <person name="Wu W."/>
            <person name="Sun C."/>
            <person name="Zou P."/>
            <person name="Liu Y."/>
            <person name="Dai S."/>
            <person name="Zhou R."/>
        </authorList>
    </citation>
    <scope>NUCLEOTIDE SEQUENCE [LARGE SCALE GENOMIC DNA]</scope>
</reference>
<sequence>MADQSVDYYFEDTTSLDQTDDFDGSSYSESSPSSRGSNEEEILQSGHLGTSEFRFSASLGSTNTRDMIMSYARSAVRELVEMARCDAPLWKLSDEVPNTSNLNLAEYYQVFRPMDPNLENPRKKARMRLPSYAASKETSCINIRPARLAASFMDLKEWSTIFASIVSGADILAVVSPGTHGTLDEATYLMTAEFHLPTTMVQSGASSFVRHCRMLGMHSWAITDFSVENLFPNEVYTYQIRPSGCLIESRPGRSSKVTVVQHYKEDNASLHHLYAPIVASGHAFCAKRWMQALTRTLEFTSHHNTPQSIAFKRDGDLCEFQRKGLMRLCERMLRAFFGEVNGSTTNSWRPVPLCGGNPLELMMNRCGVHILGNVEADSLAFSTSVFLPFPPLKVFEFLRDSTRRHKWDPLSKEEDMEEIAAMHTARDVRNKITIVRSKNGGKSPYFIENSFYTAMESYLVRAGIQPDSMGDILRGNSPDDVLILPSGFAILPSKPPVGDEHGEDRTLLTIAIQSNHEGRTQWNPAPRIDELEFNLLVMSETIQRIERGLAAKERAGSRRGRLHIG</sequence>
<dbReference type="EMBL" id="CM042886">
    <property type="protein sequence ID" value="KAI4340046.1"/>
    <property type="molecule type" value="Genomic_DNA"/>
</dbReference>
<protein>
    <submittedName>
        <fullName evidence="1">Uncharacterized protein</fullName>
    </submittedName>
</protein>
<proteinExistence type="predicted"/>